<evidence type="ECO:0000313" key="2">
    <source>
        <dbReference type="EMBL" id="KAK1574287.1"/>
    </source>
</evidence>
<accession>A0AAD8V017</accession>
<keyword evidence="3" id="KW-1185">Reference proteome</keyword>
<dbReference type="EMBL" id="JAHLJV010000077">
    <property type="protein sequence ID" value="KAK1574287.1"/>
    <property type="molecule type" value="Genomic_DNA"/>
</dbReference>
<feature type="region of interest" description="Disordered" evidence="1">
    <location>
        <begin position="117"/>
        <end position="162"/>
    </location>
</feature>
<evidence type="ECO:0000313" key="3">
    <source>
        <dbReference type="Proteomes" id="UP001230504"/>
    </source>
</evidence>
<reference evidence="2" key="1">
    <citation type="submission" date="2021-06" db="EMBL/GenBank/DDBJ databases">
        <title>Comparative genomics, transcriptomics and evolutionary studies reveal genomic signatures of adaptation to plant cell wall in hemibiotrophic fungi.</title>
        <authorList>
            <consortium name="DOE Joint Genome Institute"/>
            <person name="Baroncelli R."/>
            <person name="Diaz J.F."/>
            <person name="Benocci T."/>
            <person name="Peng M."/>
            <person name="Battaglia E."/>
            <person name="Haridas S."/>
            <person name="Andreopoulos W."/>
            <person name="Labutti K."/>
            <person name="Pangilinan J."/>
            <person name="Floch G.L."/>
            <person name="Makela M.R."/>
            <person name="Henrissat B."/>
            <person name="Grigoriev I.V."/>
            <person name="Crouch J.A."/>
            <person name="De Vries R.P."/>
            <person name="Sukno S.A."/>
            <person name="Thon M.R."/>
        </authorList>
    </citation>
    <scope>NUCLEOTIDE SEQUENCE</scope>
    <source>
        <strain evidence="2">CBS 125086</strain>
    </source>
</reference>
<sequence>MGGLSSRVWGKQQMQQTDARALVAVLVAIMSVHQRTKDSGSNQHGSEARIRCGTGPFGRAFPSLPRPHYAQAVTEPCSKPKRHSSSFPFFHENPAPLTCFPSTPLLHAAKDLYNKLRKKKKNPKRVYIPKKPDTSRAIRPPPSSLSRKGFPYALRLERKQRL</sequence>
<evidence type="ECO:0000256" key="1">
    <source>
        <dbReference type="SAM" id="MobiDB-lite"/>
    </source>
</evidence>
<organism evidence="2 3">
    <name type="scientific">Colletotrichum navitas</name>
    <dbReference type="NCBI Taxonomy" id="681940"/>
    <lineage>
        <taxon>Eukaryota</taxon>
        <taxon>Fungi</taxon>
        <taxon>Dikarya</taxon>
        <taxon>Ascomycota</taxon>
        <taxon>Pezizomycotina</taxon>
        <taxon>Sordariomycetes</taxon>
        <taxon>Hypocreomycetidae</taxon>
        <taxon>Glomerellales</taxon>
        <taxon>Glomerellaceae</taxon>
        <taxon>Colletotrichum</taxon>
        <taxon>Colletotrichum graminicola species complex</taxon>
    </lineage>
</organism>
<dbReference type="RefSeq" id="XP_060409824.1">
    <property type="nucleotide sequence ID" value="XM_060552814.1"/>
</dbReference>
<gene>
    <name evidence="2" type="ORF">LY79DRAFT_368694</name>
</gene>
<dbReference type="AlphaFoldDB" id="A0AAD8V017"/>
<feature type="compositionally biased region" description="Basic residues" evidence="1">
    <location>
        <begin position="117"/>
        <end position="128"/>
    </location>
</feature>
<name>A0AAD8V017_9PEZI</name>
<dbReference type="GeneID" id="85437054"/>
<proteinExistence type="predicted"/>
<protein>
    <submittedName>
        <fullName evidence="2">Uncharacterized protein</fullName>
    </submittedName>
</protein>
<comment type="caution">
    <text evidence="2">The sequence shown here is derived from an EMBL/GenBank/DDBJ whole genome shotgun (WGS) entry which is preliminary data.</text>
</comment>
<dbReference type="Proteomes" id="UP001230504">
    <property type="component" value="Unassembled WGS sequence"/>
</dbReference>